<feature type="region of interest" description="Disordered" evidence="1">
    <location>
        <begin position="32"/>
        <end position="65"/>
    </location>
</feature>
<protein>
    <recommendedName>
        <fullName evidence="2">Coenzyme Q-binding protein COQ10 START domain-containing protein</fullName>
    </recommendedName>
</protein>
<evidence type="ECO:0000256" key="1">
    <source>
        <dbReference type="SAM" id="MobiDB-lite"/>
    </source>
</evidence>
<dbReference type="Pfam" id="PF03364">
    <property type="entry name" value="Polyketide_cyc"/>
    <property type="match status" value="1"/>
</dbReference>
<keyword evidence="4" id="KW-1185">Reference proteome</keyword>
<comment type="caution">
    <text evidence="3">The sequence shown here is derived from an EMBL/GenBank/DDBJ whole genome shotgun (WGS) entry which is preliminary data.</text>
</comment>
<dbReference type="InterPro" id="IPR005031">
    <property type="entry name" value="COQ10_START"/>
</dbReference>
<gene>
    <name evidence="3" type="ORF">E5Z02_16790</name>
</gene>
<proteinExistence type="predicted"/>
<dbReference type="InterPro" id="IPR023393">
    <property type="entry name" value="START-like_dom_sf"/>
</dbReference>
<dbReference type="Gene3D" id="3.30.530.20">
    <property type="match status" value="1"/>
</dbReference>
<evidence type="ECO:0000313" key="3">
    <source>
        <dbReference type="EMBL" id="TGZ09167.1"/>
    </source>
</evidence>
<dbReference type="SUPFAM" id="SSF55961">
    <property type="entry name" value="Bet v1-like"/>
    <property type="match status" value="1"/>
</dbReference>
<feature type="compositionally biased region" description="Basic and acidic residues" evidence="1">
    <location>
        <begin position="32"/>
        <end position="46"/>
    </location>
</feature>
<sequence length="116" mass="13265">MRLRSHCWPPASQGGSQSVLECRILHVASEADRRGAARADPLDRPAQRTGRHVPGGAGARVRHHRRRRRVWEAVNKVESWPQIFSDYDSVEVLERSSDVVRYQMTTRPEGKDGYFT</sequence>
<name>A0ABY2PE06_9ACTN</name>
<dbReference type="Proteomes" id="UP000306274">
    <property type="component" value="Unassembled WGS sequence"/>
</dbReference>
<reference evidence="3 4" key="1">
    <citation type="submission" date="2019-04" db="EMBL/GenBank/DDBJ databases">
        <title>Streptomyces rhizosphaericola sp. nov., an actinobacterium isolated from the wheat rhizosphere.</title>
        <authorList>
            <person name="Vargas Hoyos H.A."/>
            <person name="Santos S.N."/>
            <person name="Genuario D.B."/>
            <person name="Melo I.S."/>
            <person name="Da Silva L.J."/>
            <person name="Da Silva F.S.P."/>
            <person name="Zucchi T.D."/>
        </authorList>
    </citation>
    <scope>NUCLEOTIDE SEQUENCE [LARGE SCALE GENOMIC DNA]</scope>
    <source>
        <strain evidence="3 4">1AS2c</strain>
    </source>
</reference>
<accession>A0ABY2PE06</accession>
<dbReference type="EMBL" id="SRZK01000150">
    <property type="protein sequence ID" value="TGZ09167.1"/>
    <property type="molecule type" value="Genomic_DNA"/>
</dbReference>
<evidence type="ECO:0000313" key="4">
    <source>
        <dbReference type="Proteomes" id="UP000306274"/>
    </source>
</evidence>
<evidence type="ECO:0000259" key="2">
    <source>
        <dbReference type="Pfam" id="PF03364"/>
    </source>
</evidence>
<organism evidence="3 4">
    <name type="scientific">Streptomyces rhizosphaericola</name>
    <dbReference type="NCBI Taxonomy" id="2564098"/>
    <lineage>
        <taxon>Bacteria</taxon>
        <taxon>Bacillati</taxon>
        <taxon>Actinomycetota</taxon>
        <taxon>Actinomycetes</taxon>
        <taxon>Kitasatosporales</taxon>
        <taxon>Streptomycetaceae</taxon>
        <taxon>Streptomyces</taxon>
    </lineage>
</organism>
<feature type="domain" description="Coenzyme Q-binding protein COQ10 START" evidence="2">
    <location>
        <begin position="68"/>
        <end position="107"/>
    </location>
</feature>